<organism evidence="2 3">
    <name type="scientific">Enterococcus casseliflavus ATCC 12755</name>
    <dbReference type="NCBI Taxonomy" id="888066"/>
    <lineage>
        <taxon>Bacteria</taxon>
        <taxon>Bacillati</taxon>
        <taxon>Bacillota</taxon>
        <taxon>Bacilli</taxon>
        <taxon>Lactobacillales</taxon>
        <taxon>Enterococcaceae</taxon>
        <taxon>Enterococcus</taxon>
    </lineage>
</organism>
<dbReference type="HOGENOM" id="CLU_3199296_0_0_9"/>
<evidence type="ECO:0000313" key="2">
    <source>
        <dbReference type="EMBL" id="EGC68471.1"/>
    </source>
</evidence>
<protein>
    <submittedName>
        <fullName evidence="2">Uncharacterized protein</fullName>
    </submittedName>
</protein>
<feature type="transmembrane region" description="Helical" evidence="1">
    <location>
        <begin position="21"/>
        <end position="37"/>
    </location>
</feature>
<keyword evidence="1" id="KW-1133">Transmembrane helix</keyword>
<keyword evidence="1" id="KW-0812">Transmembrane</keyword>
<name>F0EN77_ENTCA</name>
<dbReference type="EMBL" id="AEWT01000029">
    <property type="protein sequence ID" value="EGC68471.1"/>
    <property type="molecule type" value="Genomic_DNA"/>
</dbReference>
<proteinExistence type="predicted"/>
<keyword evidence="1" id="KW-0472">Membrane</keyword>
<evidence type="ECO:0000313" key="3">
    <source>
        <dbReference type="Proteomes" id="UP000004835"/>
    </source>
</evidence>
<evidence type="ECO:0000256" key="1">
    <source>
        <dbReference type="SAM" id="Phobius"/>
    </source>
</evidence>
<comment type="caution">
    <text evidence="2">The sequence shown here is derived from an EMBL/GenBank/DDBJ whole genome shotgun (WGS) entry which is preliminary data.</text>
</comment>
<gene>
    <name evidence="2" type="ORF">HMPREF9087_2869</name>
</gene>
<accession>F0EN77</accession>
<dbReference type="Proteomes" id="UP000004835">
    <property type="component" value="Unassembled WGS sequence"/>
</dbReference>
<sequence>MTNRFLAYDKLSGRKNKKRSCLCLSTLWQVAVFFLKFEGLRLGIL</sequence>
<reference evidence="2 3" key="1">
    <citation type="submission" date="2011-01" db="EMBL/GenBank/DDBJ databases">
        <authorList>
            <person name="Muzny D."/>
            <person name="Qin X."/>
            <person name="Deng J."/>
            <person name="Jiang H."/>
            <person name="Liu Y."/>
            <person name="Qu J."/>
            <person name="Song X.-Z."/>
            <person name="Zhang L."/>
            <person name="Thornton R."/>
            <person name="Coyle M."/>
            <person name="Francisco L."/>
            <person name="Jackson L."/>
            <person name="Javaid M."/>
            <person name="Korchina V."/>
            <person name="Kovar C."/>
            <person name="Mata R."/>
            <person name="Mathew T."/>
            <person name="Ngo R."/>
            <person name="Nguyen L."/>
            <person name="Nguyen N."/>
            <person name="Okwuonu G."/>
            <person name="Ongeri F."/>
            <person name="Pham C."/>
            <person name="Simmons D."/>
            <person name="Wilczek-Boney K."/>
            <person name="Hale W."/>
            <person name="Jakkamsetti A."/>
            <person name="Pham P."/>
            <person name="Ruth R."/>
            <person name="San Lucas F."/>
            <person name="Warren J."/>
            <person name="Zhang J."/>
            <person name="Zhao Z."/>
            <person name="Zhou C."/>
            <person name="Zhu D."/>
            <person name="Lee S."/>
            <person name="Bess C."/>
            <person name="Blankenburg K."/>
            <person name="Forbes L."/>
            <person name="Fu Q."/>
            <person name="Gubbala S."/>
            <person name="Hirani K."/>
            <person name="Jayaseelan J.C."/>
            <person name="Lara F."/>
            <person name="Munidasa M."/>
            <person name="Palculict T."/>
            <person name="Patil S."/>
            <person name="Pu L.-L."/>
            <person name="Saada N."/>
            <person name="Tang L."/>
            <person name="Weissenberger G."/>
            <person name="Zhu Y."/>
            <person name="Hemphill L."/>
            <person name="Shang Y."/>
            <person name="Youmans B."/>
            <person name="Ayvaz T."/>
            <person name="Ross M."/>
            <person name="Santibanez J."/>
            <person name="Aqrawi P."/>
            <person name="Gross S."/>
            <person name="Joshi V."/>
            <person name="Fowler G."/>
            <person name="Nazareth L."/>
            <person name="Reid J."/>
            <person name="Worley K."/>
            <person name="Petrosino J."/>
            <person name="Highlander S."/>
            <person name="Gibbs R."/>
        </authorList>
    </citation>
    <scope>NUCLEOTIDE SEQUENCE [LARGE SCALE GENOMIC DNA]</scope>
    <source>
        <strain evidence="2 3">ATCC 12755</strain>
    </source>
</reference>
<dbReference type="AlphaFoldDB" id="F0EN77"/>